<comment type="caution">
    <text evidence="3">The sequence shown here is derived from an EMBL/GenBank/DDBJ whole genome shotgun (WGS) entry which is preliminary data.</text>
</comment>
<dbReference type="RefSeq" id="WP_087667035.1">
    <property type="nucleotide sequence ID" value="NZ_FCNW02000007.1"/>
</dbReference>
<proteinExistence type="predicted"/>
<accession>A0A158GK25</accession>
<feature type="compositionally biased region" description="Polar residues" evidence="1">
    <location>
        <begin position="73"/>
        <end position="90"/>
    </location>
</feature>
<dbReference type="OrthoDB" id="9115219at2"/>
<evidence type="ECO:0000256" key="2">
    <source>
        <dbReference type="SAM" id="SignalP"/>
    </source>
</evidence>
<dbReference type="EMBL" id="FCNW02000007">
    <property type="protein sequence ID" value="SAL31760.1"/>
    <property type="molecule type" value="Genomic_DNA"/>
</dbReference>
<keyword evidence="2" id="KW-0732">Signal</keyword>
<organism evidence="3 4">
    <name type="scientific">Caballeronia humi</name>
    <dbReference type="NCBI Taxonomy" id="326474"/>
    <lineage>
        <taxon>Bacteria</taxon>
        <taxon>Pseudomonadati</taxon>
        <taxon>Pseudomonadota</taxon>
        <taxon>Betaproteobacteria</taxon>
        <taxon>Burkholderiales</taxon>
        <taxon>Burkholderiaceae</taxon>
        <taxon>Caballeronia</taxon>
    </lineage>
</organism>
<evidence type="ECO:0008006" key="5">
    <source>
        <dbReference type="Google" id="ProtNLM"/>
    </source>
</evidence>
<keyword evidence="4" id="KW-1185">Reference proteome</keyword>
<feature type="signal peptide" evidence="2">
    <location>
        <begin position="1"/>
        <end position="22"/>
    </location>
</feature>
<feature type="chain" id="PRO_5011112253" description="Lipoprotein" evidence="2">
    <location>
        <begin position="23"/>
        <end position="90"/>
    </location>
</feature>
<gene>
    <name evidence="3" type="ORF">AWB65_02040</name>
</gene>
<dbReference type="STRING" id="326474.AWB65_02040"/>
<feature type="compositionally biased region" description="Gly residues" evidence="1">
    <location>
        <begin position="24"/>
        <end position="40"/>
    </location>
</feature>
<evidence type="ECO:0000313" key="4">
    <source>
        <dbReference type="Proteomes" id="UP000054977"/>
    </source>
</evidence>
<name>A0A158GK25_9BURK</name>
<evidence type="ECO:0000256" key="1">
    <source>
        <dbReference type="SAM" id="MobiDB-lite"/>
    </source>
</evidence>
<feature type="region of interest" description="Disordered" evidence="1">
    <location>
        <begin position="23"/>
        <end position="90"/>
    </location>
</feature>
<dbReference type="AlphaFoldDB" id="A0A158GK25"/>
<feature type="compositionally biased region" description="Low complexity" evidence="1">
    <location>
        <begin position="41"/>
        <end position="52"/>
    </location>
</feature>
<reference evidence="3" key="1">
    <citation type="submission" date="2016-01" db="EMBL/GenBank/DDBJ databases">
        <authorList>
            <person name="Peeters C."/>
        </authorList>
    </citation>
    <scope>NUCLEOTIDE SEQUENCE [LARGE SCALE GENOMIC DNA]</scope>
    <source>
        <strain evidence="3">LMG 22934</strain>
    </source>
</reference>
<protein>
    <recommendedName>
        <fullName evidence="5">Lipoprotein</fullName>
    </recommendedName>
</protein>
<dbReference type="Proteomes" id="UP000054977">
    <property type="component" value="Unassembled WGS sequence"/>
</dbReference>
<evidence type="ECO:0000313" key="3">
    <source>
        <dbReference type="EMBL" id="SAL31760.1"/>
    </source>
</evidence>
<sequence>MRQANKVALAALLALGCGAAMAQNGGGSAGGQGGTGGGNAHGAATAGPTANGDPVSGAMATSKPHKMHKKAATDTTNFPGANASSDTKGQ</sequence>
<dbReference type="PROSITE" id="PS51257">
    <property type="entry name" value="PROKAR_LIPOPROTEIN"/>
    <property type="match status" value="1"/>
</dbReference>